<dbReference type="AlphaFoldDB" id="A0A0G1IGG1"/>
<feature type="region of interest" description="Disordered" evidence="1">
    <location>
        <begin position="1"/>
        <end position="25"/>
    </location>
</feature>
<organism evidence="2 3">
    <name type="scientific">Candidatus Nomurabacteria bacterium GW2011_GWF2_43_8</name>
    <dbReference type="NCBI Taxonomy" id="1618779"/>
    <lineage>
        <taxon>Bacteria</taxon>
        <taxon>Candidatus Nomuraibacteriota</taxon>
    </lineage>
</organism>
<evidence type="ECO:0000256" key="1">
    <source>
        <dbReference type="SAM" id="MobiDB-lite"/>
    </source>
</evidence>
<proteinExistence type="predicted"/>
<comment type="caution">
    <text evidence="2">The sequence shown here is derived from an EMBL/GenBank/DDBJ whole genome shotgun (WGS) entry which is preliminary data.</text>
</comment>
<feature type="non-terminal residue" evidence="2">
    <location>
        <position position="1"/>
    </location>
</feature>
<sequence length="449" mass="49583">QHPVHLVGAHDGHAEVGAGPDRVDQPLGRRSVLQARAGEPVTGPDGAALPEGAPADALAGLQHERAHQVGVDVQPAIEREPALGLVVHVDAVRVAPRELGRLRHDEVEEARAVEAGGELAGHMVQLRGPLLTSPGLRVQAALLERHREVLAERGEGPDARGADRPAARLVVGADRADHALARDERRHHEPPRPEDRVAAQLRGDRRHALEVLVREDGDGAALLHGLPEGAGRRRVRDTAGGGFPGFPELPDELEVPAARRQEEDPDAVEAEDVVDGLHERVEAVVALPGRLHREPGLVEPLEELAPLLALAEQPRLLDGDRRLVRERQQHGDLVRPEAARGAGVDVQVADHAVLRYREPVYKNIRELALSYFHEYFLDDGKKTLRQYSELFDLSRVKRNWITALGNLWWLDKKLDRIKHYDIAPKANIKKLRQADRIEIKAGKIVEWKK</sequence>
<protein>
    <submittedName>
        <fullName evidence="2">Uncharacterized protein</fullName>
    </submittedName>
</protein>
<gene>
    <name evidence="2" type="ORF">UW07_C0040G0014</name>
</gene>
<evidence type="ECO:0000313" key="2">
    <source>
        <dbReference type="EMBL" id="KKT22264.1"/>
    </source>
</evidence>
<name>A0A0G1IGG1_9BACT</name>
<reference evidence="2 3" key="1">
    <citation type="journal article" date="2015" name="Nature">
        <title>rRNA introns, odd ribosomes, and small enigmatic genomes across a large radiation of phyla.</title>
        <authorList>
            <person name="Brown C.T."/>
            <person name="Hug L.A."/>
            <person name="Thomas B.C."/>
            <person name="Sharon I."/>
            <person name="Castelle C.J."/>
            <person name="Singh A."/>
            <person name="Wilkins M.J."/>
            <person name="Williams K.H."/>
            <person name="Banfield J.F."/>
        </authorList>
    </citation>
    <scope>NUCLEOTIDE SEQUENCE [LARGE SCALE GENOMIC DNA]</scope>
</reference>
<accession>A0A0G1IGG1</accession>
<dbReference type="Proteomes" id="UP000033831">
    <property type="component" value="Unassembled WGS sequence"/>
</dbReference>
<evidence type="ECO:0000313" key="3">
    <source>
        <dbReference type="Proteomes" id="UP000033831"/>
    </source>
</evidence>
<dbReference type="EMBL" id="LCGX01000040">
    <property type="protein sequence ID" value="KKT22264.1"/>
    <property type="molecule type" value="Genomic_DNA"/>
</dbReference>
<feature type="region of interest" description="Disordered" evidence="1">
    <location>
        <begin position="174"/>
        <end position="198"/>
    </location>
</feature>